<dbReference type="InterPro" id="IPR011009">
    <property type="entry name" value="Kinase-like_dom_sf"/>
</dbReference>
<evidence type="ECO:0000313" key="2">
    <source>
        <dbReference type="EMBL" id="GAA3365518.1"/>
    </source>
</evidence>
<evidence type="ECO:0000313" key="3">
    <source>
        <dbReference type="Proteomes" id="UP001500483"/>
    </source>
</evidence>
<dbReference type="InterPro" id="IPR002575">
    <property type="entry name" value="Aminoglycoside_PTrfase"/>
</dbReference>
<dbReference type="Gene3D" id="3.90.1200.10">
    <property type="match status" value="1"/>
</dbReference>
<protein>
    <recommendedName>
        <fullName evidence="1">Aminoglycoside phosphotransferase domain-containing protein</fullName>
    </recommendedName>
</protein>
<dbReference type="RefSeq" id="WP_344931213.1">
    <property type="nucleotide sequence ID" value="NZ_BAAAYK010000038.1"/>
</dbReference>
<gene>
    <name evidence="2" type="ORF">GCM10020366_65750</name>
</gene>
<proteinExistence type="predicted"/>
<dbReference type="SUPFAM" id="SSF56112">
    <property type="entry name" value="Protein kinase-like (PK-like)"/>
    <property type="match status" value="1"/>
</dbReference>
<accession>A0ABP6S1F4</accession>
<comment type="caution">
    <text evidence="2">The sequence shown here is derived from an EMBL/GenBank/DDBJ whole genome shotgun (WGS) entry which is preliminary data.</text>
</comment>
<evidence type="ECO:0000259" key="1">
    <source>
        <dbReference type="Pfam" id="PF01636"/>
    </source>
</evidence>
<name>A0ABP6S1F4_9PSEU</name>
<organism evidence="2 3">
    <name type="scientific">Saccharopolyspora gregorii</name>
    <dbReference type="NCBI Taxonomy" id="33914"/>
    <lineage>
        <taxon>Bacteria</taxon>
        <taxon>Bacillati</taxon>
        <taxon>Actinomycetota</taxon>
        <taxon>Actinomycetes</taxon>
        <taxon>Pseudonocardiales</taxon>
        <taxon>Pseudonocardiaceae</taxon>
        <taxon>Saccharopolyspora</taxon>
    </lineage>
</organism>
<dbReference type="EMBL" id="BAAAYK010000038">
    <property type="protein sequence ID" value="GAA3365518.1"/>
    <property type="molecule type" value="Genomic_DNA"/>
</dbReference>
<reference evidence="3" key="1">
    <citation type="journal article" date="2019" name="Int. J. Syst. Evol. Microbiol.">
        <title>The Global Catalogue of Microorganisms (GCM) 10K type strain sequencing project: providing services to taxonomists for standard genome sequencing and annotation.</title>
        <authorList>
            <consortium name="The Broad Institute Genomics Platform"/>
            <consortium name="The Broad Institute Genome Sequencing Center for Infectious Disease"/>
            <person name="Wu L."/>
            <person name="Ma J."/>
        </authorList>
    </citation>
    <scope>NUCLEOTIDE SEQUENCE [LARGE SCALE GENOMIC DNA]</scope>
    <source>
        <strain evidence="3">JCM 9687</strain>
    </source>
</reference>
<dbReference type="Proteomes" id="UP001500483">
    <property type="component" value="Unassembled WGS sequence"/>
</dbReference>
<keyword evidence="3" id="KW-1185">Reference proteome</keyword>
<feature type="domain" description="Aminoglycoside phosphotransferase" evidence="1">
    <location>
        <begin position="158"/>
        <end position="233"/>
    </location>
</feature>
<sequence length="276" mass="30837">MSPADAEVAEADRRFSEWMRGNLDHAAGHFHVTVTGDPVFGWRLRSISAPVDGPDGPRWLRVVSEQVQWAQGDWWSGNADANTVTGIRKPRVLDSVEWEIPEARRQRAELMTHVPGRPCSSTDALRTDIELPATWWAELRRSLGVISSTPTVRMRKDEPAIRKAVHDALGRSIEVREWETVHGDLHWANLLHPELGILDWELWGRGPVGADAASLYCYSLLAPRTAATVRDVFADKLDSESGRTALLCAAARLLHRTEMGDHPELAEPLRRLATSL</sequence>
<dbReference type="Pfam" id="PF01636">
    <property type="entry name" value="APH"/>
    <property type="match status" value="1"/>
</dbReference>